<protein>
    <submittedName>
        <fullName evidence="8">E3 ubiquitin-protein ligase TRIM39-like</fullName>
    </submittedName>
</protein>
<dbReference type="PANTHER" id="PTHR24103">
    <property type="entry name" value="E3 UBIQUITIN-PROTEIN LIGASE TRIM"/>
    <property type="match status" value="1"/>
</dbReference>
<reference evidence="8" key="1">
    <citation type="submission" date="2025-08" db="UniProtKB">
        <authorList>
            <consortium name="Ensembl"/>
        </authorList>
    </citation>
    <scope>IDENTIFICATION</scope>
</reference>
<gene>
    <name evidence="8" type="primary">LOC107655123</name>
</gene>
<dbReference type="InterPro" id="IPR001870">
    <property type="entry name" value="B30.2/SPRY"/>
</dbReference>
<dbReference type="Pfam" id="PF00622">
    <property type="entry name" value="SPRY"/>
    <property type="match status" value="1"/>
</dbReference>
<evidence type="ECO:0000256" key="4">
    <source>
        <dbReference type="PROSITE-ProRule" id="PRU00175"/>
    </source>
</evidence>
<accession>A0A671S6B3</accession>
<dbReference type="PROSITE" id="PS00518">
    <property type="entry name" value="ZF_RING_1"/>
    <property type="match status" value="1"/>
</dbReference>
<dbReference type="SMART" id="SM00184">
    <property type="entry name" value="RING"/>
    <property type="match status" value="1"/>
</dbReference>
<dbReference type="GO" id="GO:0008270">
    <property type="term" value="F:zinc ion binding"/>
    <property type="evidence" value="ECO:0007669"/>
    <property type="project" value="UniProtKB-KW"/>
</dbReference>
<dbReference type="InterPro" id="IPR013320">
    <property type="entry name" value="ConA-like_dom_sf"/>
</dbReference>
<dbReference type="Gene3D" id="3.30.40.10">
    <property type="entry name" value="Zinc/RING finger domain, C3HC4 (zinc finger)"/>
    <property type="match status" value="1"/>
</dbReference>
<name>A0A671S6B3_9TELE</name>
<dbReference type="Pfam" id="PF25600">
    <property type="entry name" value="TRIM_CC"/>
    <property type="match status" value="1"/>
</dbReference>
<dbReference type="SUPFAM" id="SSF49899">
    <property type="entry name" value="Concanavalin A-like lectins/glucanases"/>
    <property type="match status" value="1"/>
</dbReference>
<dbReference type="FunFam" id="2.60.120.920:FF:000004">
    <property type="entry name" value="Butyrophilin subfamily 1 member A1"/>
    <property type="match status" value="1"/>
</dbReference>
<evidence type="ECO:0000256" key="1">
    <source>
        <dbReference type="ARBA" id="ARBA00022723"/>
    </source>
</evidence>
<dbReference type="Proteomes" id="UP000472260">
    <property type="component" value="Unassembled WGS sequence"/>
</dbReference>
<dbReference type="InterPro" id="IPR013083">
    <property type="entry name" value="Znf_RING/FYVE/PHD"/>
</dbReference>
<dbReference type="InterPro" id="IPR003877">
    <property type="entry name" value="SPRY_dom"/>
</dbReference>
<evidence type="ECO:0000259" key="6">
    <source>
        <dbReference type="PROSITE" id="PS50089"/>
    </source>
</evidence>
<dbReference type="SMART" id="SM00449">
    <property type="entry name" value="SPRY"/>
    <property type="match status" value="1"/>
</dbReference>
<keyword evidence="1" id="KW-0479">Metal-binding</keyword>
<dbReference type="SMART" id="SM00589">
    <property type="entry name" value="PRY"/>
    <property type="match status" value="1"/>
</dbReference>
<feature type="domain" description="B30.2/SPRY" evidence="7">
    <location>
        <begin position="192"/>
        <end position="387"/>
    </location>
</feature>
<dbReference type="PRINTS" id="PR01407">
    <property type="entry name" value="BUTYPHLNCDUF"/>
</dbReference>
<dbReference type="AlphaFoldDB" id="A0A671S6B3"/>
<dbReference type="InterPro" id="IPR017907">
    <property type="entry name" value="Znf_RING_CS"/>
</dbReference>
<dbReference type="CDD" id="cd13733">
    <property type="entry name" value="SPRY_PRY_C-I_1"/>
    <property type="match status" value="1"/>
</dbReference>
<feature type="coiled-coil region" evidence="5">
    <location>
        <begin position="108"/>
        <end position="143"/>
    </location>
</feature>
<dbReference type="InterPro" id="IPR043136">
    <property type="entry name" value="B30.2/SPRY_sf"/>
</dbReference>
<proteinExistence type="predicted"/>
<keyword evidence="9" id="KW-1185">Reference proteome</keyword>
<dbReference type="InterPro" id="IPR050143">
    <property type="entry name" value="TRIM/RBCC"/>
</dbReference>
<sequence length="391" mass="44754">MFPAMSSSSGPLTEELQCSICLDAFSDPVTAPCGHNFCKTCLNKYWDNSQTCNCPYCKETFNQRPDLKINTTLREVRSTEMEKAARVEFFTDLIRSMERCQTELLETVDEQQKAAGKQEEELIEKLEQEISELTLKSTELEQLSHTEDHLHLLQIYSSLYSPRNTRNWPEISVETHESLEILRRALTQLQDTIDEKLTQTELKWMQQYAVDVTLDPDTAHPDLILSYDGKQVRCGDIKQKLPYSPKIFTYCPNVLAEEGFSSGKFYFEVQVKGKTAWDLGVARESIKRKGKITLSPEDGYWTVWLRNKNQYEALSSPSVPLSLRVRPQRIGVFVDYEKGLVSFYDVESSSHIYSFTGQSFTGKLYPYFGTSLSFNGRNSAPLIITPVNSNQ</sequence>
<dbReference type="SUPFAM" id="SSF57850">
    <property type="entry name" value="RING/U-box"/>
    <property type="match status" value="1"/>
</dbReference>
<feature type="domain" description="RING-type" evidence="6">
    <location>
        <begin position="18"/>
        <end position="58"/>
    </location>
</feature>
<dbReference type="InterPro" id="IPR003879">
    <property type="entry name" value="Butyrophylin_SPRY"/>
</dbReference>
<dbReference type="PROSITE" id="PS50089">
    <property type="entry name" value="ZF_RING_2"/>
    <property type="match status" value="1"/>
</dbReference>
<dbReference type="InterPro" id="IPR006574">
    <property type="entry name" value="PRY"/>
</dbReference>
<evidence type="ECO:0000256" key="2">
    <source>
        <dbReference type="ARBA" id="ARBA00022771"/>
    </source>
</evidence>
<dbReference type="Gene3D" id="2.60.120.920">
    <property type="match status" value="1"/>
</dbReference>
<dbReference type="Pfam" id="PF13445">
    <property type="entry name" value="zf-RING_UBOX"/>
    <property type="match status" value="1"/>
</dbReference>
<evidence type="ECO:0000313" key="8">
    <source>
        <dbReference type="Ensembl" id="ENSSANP00000091606.1"/>
    </source>
</evidence>
<keyword evidence="3" id="KW-0862">Zinc</keyword>
<keyword evidence="2 4" id="KW-0863">Zinc-finger</keyword>
<organism evidence="8 9">
    <name type="scientific">Sinocyclocheilus anshuiensis</name>
    <dbReference type="NCBI Taxonomy" id="1608454"/>
    <lineage>
        <taxon>Eukaryota</taxon>
        <taxon>Metazoa</taxon>
        <taxon>Chordata</taxon>
        <taxon>Craniata</taxon>
        <taxon>Vertebrata</taxon>
        <taxon>Euteleostomi</taxon>
        <taxon>Actinopterygii</taxon>
        <taxon>Neopterygii</taxon>
        <taxon>Teleostei</taxon>
        <taxon>Ostariophysi</taxon>
        <taxon>Cypriniformes</taxon>
        <taxon>Cyprinidae</taxon>
        <taxon>Cyprininae</taxon>
        <taxon>Sinocyclocheilus</taxon>
    </lineage>
</organism>
<dbReference type="PROSITE" id="PS50188">
    <property type="entry name" value="B302_SPRY"/>
    <property type="match status" value="1"/>
</dbReference>
<dbReference type="InterPro" id="IPR058030">
    <property type="entry name" value="TRIM8/14/16/25/29/45/65_CC"/>
</dbReference>
<dbReference type="InterPro" id="IPR001841">
    <property type="entry name" value="Znf_RING"/>
</dbReference>
<dbReference type="InterPro" id="IPR027370">
    <property type="entry name" value="Znf-RING_euk"/>
</dbReference>
<keyword evidence="5" id="KW-0175">Coiled coil</keyword>
<evidence type="ECO:0000256" key="3">
    <source>
        <dbReference type="ARBA" id="ARBA00022833"/>
    </source>
</evidence>
<reference evidence="8" key="2">
    <citation type="submission" date="2025-09" db="UniProtKB">
        <authorList>
            <consortium name="Ensembl"/>
        </authorList>
    </citation>
    <scope>IDENTIFICATION</scope>
</reference>
<evidence type="ECO:0000256" key="5">
    <source>
        <dbReference type="SAM" id="Coils"/>
    </source>
</evidence>
<dbReference type="Pfam" id="PF13765">
    <property type="entry name" value="PRY"/>
    <property type="match status" value="1"/>
</dbReference>
<evidence type="ECO:0000259" key="7">
    <source>
        <dbReference type="PROSITE" id="PS50188"/>
    </source>
</evidence>
<evidence type="ECO:0000313" key="9">
    <source>
        <dbReference type="Proteomes" id="UP000472260"/>
    </source>
</evidence>
<dbReference type="Ensembl" id="ENSSANT00000097315.1">
    <property type="protein sequence ID" value="ENSSANP00000091606.1"/>
    <property type="gene ID" value="ENSSANG00000045213.1"/>
</dbReference>